<dbReference type="InterPro" id="IPR034154">
    <property type="entry name" value="TOPRIM_DnaG/twinkle"/>
</dbReference>
<organism evidence="5 6">
    <name type="scientific">Plebeiibacterium marinum</name>
    <dbReference type="NCBI Taxonomy" id="2992111"/>
    <lineage>
        <taxon>Bacteria</taxon>
        <taxon>Pseudomonadati</taxon>
        <taxon>Bacteroidota</taxon>
        <taxon>Bacteroidia</taxon>
        <taxon>Marinilabiliales</taxon>
        <taxon>Marinilabiliaceae</taxon>
        <taxon>Plebeiibacterium</taxon>
    </lineage>
</organism>
<dbReference type="GO" id="GO:0003677">
    <property type="term" value="F:DNA binding"/>
    <property type="evidence" value="ECO:0007669"/>
    <property type="project" value="InterPro"/>
</dbReference>
<dbReference type="SUPFAM" id="SSF57783">
    <property type="entry name" value="Zinc beta-ribbon"/>
    <property type="match status" value="1"/>
</dbReference>
<gene>
    <name evidence="5" type="ORF">OM074_13855</name>
</gene>
<dbReference type="InterPro" id="IPR009270">
    <property type="entry name" value="DUF927"/>
</dbReference>
<dbReference type="SUPFAM" id="SSF56731">
    <property type="entry name" value="DNA primase core"/>
    <property type="match status" value="1"/>
</dbReference>
<name>A0AAE3MFX1_9BACT</name>
<evidence type="ECO:0000259" key="4">
    <source>
        <dbReference type="SMART" id="SM00400"/>
    </source>
</evidence>
<protein>
    <submittedName>
        <fullName evidence="5">CHC2 zinc finger domain-containing protein</fullName>
    </submittedName>
</protein>
<dbReference type="PANTHER" id="PTHR30313:SF2">
    <property type="entry name" value="DNA PRIMASE"/>
    <property type="match status" value="1"/>
</dbReference>
<dbReference type="Pfam" id="PF13155">
    <property type="entry name" value="Toprim_2"/>
    <property type="match status" value="1"/>
</dbReference>
<dbReference type="GO" id="GO:0003899">
    <property type="term" value="F:DNA-directed RNA polymerase activity"/>
    <property type="evidence" value="ECO:0007669"/>
    <property type="project" value="InterPro"/>
</dbReference>
<dbReference type="AlphaFoldDB" id="A0AAE3MFX1"/>
<accession>A0AAE3MFX1</accession>
<sequence length="899" mass="103065">MQTIEKVKQIDIKALIEKETGTCFNKTNQLEKCPFCGSGKGTNHSPAFSIKKKNNFFKCFSCGSGGSTIDFLISLNSGWNEHKAIKYLQEEYLGIKETFQPSQNVTSAFDKMLFAIKNNPKETATDYLKSRGISFIDDLPDNSYWYDSHADAIVFIDANNQLINRRMINPKKGKPKAKNNGTLNGSIYDKMYNPDYDVVFIQEGVVNALSMKGCSSIALFSTENKIKNPKILQKYIEGKIVVLAMDNDSAGNKCAEYYQDYILSNRFDIKSLRRLILPENKDANDLLQDKTIVDFLQNMNNYQLLWEDIINKPIPKFSIDELADIEEYNFYKKNGCYYANEFHKSKPVERKLSNFLMDSVYHLMDGTKERKRLIKFQRNTGEITVNEITSSELNLDKFKKVIRSISGRGLTFFGNTQNLDTILTYLYDNEKNAITVNQLGYQQESKTYCFADATITHDNKLLYPDKLGIVNHGKSAYYLPPFAYTNLDDKSYSGQRKFTYKAGNLNFKEWSELIYNAYGINGAIGISFIILALYRDFILELTGFFPFLFLFGDQGAGKSNFVNFFLHLFGEPNHGISLLNSTDKGFSRSLTQRNNALYYLKEYTNAIDKKTVDVFKTGYDGELYTMAQKSNDNKTTTFEISSACMVDGNELPTSEAALFARMIVLHFEDNKFSDESTHAYKTLIKEKEQGFCNITRELLKYRNVIETKFKTVFDSIFYELKPEITAVTEISDRQIKHIALLLTPVQLLKNSLELPFDYSTYKQSAIENTIKQNEMASTIKDVSIFWEAIAFKLSQPKSEIKVNTHYLKDPVNKNLFIKFPLLFPYYKEYVKKNGLNDLDANSLKSLLTSKGNTSFIQNTTQKSRDKAINKKPLGSCYRFKYEDIPESMGIIINDVELNL</sequence>
<proteinExistence type="predicted"/>
<keyword evidence="2" id="KW-0863">Zinc-finger</keyword>
<evidence type="ECO:0000256" key="2">
    <source>
        <dbReference type="ARBA" id="ARBA00022771"/>
    </source>
</evidence>
<dbReference type="SUPFAM" id="SSF52540">
    <property type="entry name" value="P-loop containing nucleoside triphosphate hydrolases"/>
    <property type="match status" value="1"/>
</dbReference>
<dbReference type="EMBL" id="JAPDPI010000028">
    <property type="protein sequence ID" value="MCW3806716.1"/>
    <property type="molecule type" value="Genomic_DNA"/>
</dbReference>
<dbReference type="InterPro" id="IPR050219">
    <property type="entry name" value="DnaG_primase"/>
</dbReference>
<dbReference type="Gene3D" id="3.40.1360.10">
    <property type="match status" value="1"/>
</dbReference>
<keyword evidence="1" id="KW-0479">Metal-binding</keyword>
<dbReference type="Proteomes" id="UP001207408">
    <property type="component" value="Unassembled WGS sequence"/>
</dbReference>
<feature type="domain" description="Zinc finger CHC2-type" evidence="4">
    <location>
        <begin position="33"/>
        <end position="89"/>
    </location>
</feature>
<dbReference type="Gene3D" id="3.90.580.10">
    <property type="entry name" value="Zinc finger, CHC2-type domain"/>
    <property type="match status" value="1"/>
</dbReference>
<dbReference type="GO" id="GO:0006269">
    <property type="term" value="P:DNA replication, synthesis of primer"/>
    <property type="evidence" value="ECO:0007669"/>
    <property type="project" value="TreeGrafter"/>
</dbReference>
<comment type="caution">
    <text evidence="5">The sequence shown here is derived from an EMBL/GenBank/DDBJ whole genome shotgun (WGS) entry which is preliminary data.</text>
</comment>
<dbReference type="RefSeq" id="WP_301200406.1">
    <property type="nucleotide sequence ID" value="NZ_JAPDPI010000028.1"/>
</dbReference>
<evidence type="ECO:0000256" key="1">
    <source>
        <dbReference type="ARBA" id="ARBA00022723"/>
    </source>
</evidence>
<evidence type="ECO:0000313" key="6">
    <source>
        <dbReference type="Proteomes" id="UP001207408"/>
    </source>
</evidence>
<dbReference type="GO" id="GO:0005737">
    <property type="term" value="C:cytoplasm"/>
    <property type="evidence" value="ECO:0007669"/>
    <property type="project" value="TreeGrafter"/>
</dbReference>
<dbReference type="InterPro" id="IPR036977">
    <property type="entry name" value="DNA_primase_Znf_CHC2"/>
</dbReference>
<dbReference type="InterPro" id="IPR002694">
    <property type="entry name" value="Znf_CHC2"/>
</dbReference>
<dbReference type="Pfam" id="PF01807">
    <property type="entry name" value="Zn_ribbon_DnaG"/>
    <property type="match status" value="1"/>
</dbReference>
<dbReference type="Gene3D" id="3.40.50.300">
    <property type="entry name" value="P-loop containing nucleotide triphosphate hydrolases"/>
    <property type="match status" value="1"/>
</dbReference>
<keyword evidence="6" id="KW-1185">Reference proteome</keyword>
<keyword evidence="3" id="KW-0862">Zinc</keyword>
<dbReference type="PANTHER" id="PTHR30313">
    <property type="entry name" value="DNA PRIMASE"/>
    <property type="match status" value="1"/>
</dbReference>
<evidence type="ECO:0000313" key="5">
    <source>
        <dbReference type="EMBL" id="MCW3806716.1"/>
    </source>
</evidence>
<reference evidence="5" key="1">
    <citation type="submission" date="2022-10" db="EMBL/GenBank/DDBJ databases">
        <authorList>
            <person name="Yu W.X."/>
        </authorList>
    </citation>
    <scope>NUCLEOTIDE SEQUENCE</scope>
    <source>
        <strain evidence="5">D04</strain>
    </source>
</reference>
<dbReference type="SMART" id="SM00400">
    <property type="entry name" value="ZnF_CHCC"/>
    <property type="match status" value="1"/>
</dbReference>
<evidence type="ECO:0000256" key="3">
    <source>
        <dbReference type="ARBA" id="ARBA00022833"/>
    </source>
</evidence>
<dbReference type="CDD" id="cd01029">
    <property type="entry name" value="TOPRIM_primases"/>
    <property type="match status" value="1"/>
</dbReference>
<dbReference type="Pfam" id="PF06048">
    <property type="entry name" value="DUF927"/>
    <property type="match status" value="1"/>
</dbReference>
<dbReference type="InterPro" id="IPR027417">
    <property type="entry name" value="P-loop_NTPase"/>
</dbReference>
<dbReference type="GO" id="GO:0008270">
    <property type="term" value="F:zinc ion binding"/>
    <property type="evidence" value="ECO:0007669"/>
    <property type="project" value="UniProtKB-KW"/>
</dbReference>